<gene>
    <name evidence="1" type="ORF">GR138_00755</name>
</gene>
<dbReference type="Gene3D" id="3.30.530.20">
    <property type="match status" value="1"/>
</dbReference>
<sequence>MTTVPARIIHRTIARDWRTVYAFAARPEAMPLWASGLAAGLTRDGEEWVADGGPIGDVRVRFAPPNDFGVIDHKVTLPNGIVVDNALRVVPNGDGAEVMFTLLRQPGMDDAAFEADAAHIARDLDALKRLMEDKETPR</sequence>
<comment type="caution">
    <text evidence="1">The sequence shown here is derived from an EMBL/GenBank/DDBJ whole genome shotgun (WGS) entry which is preliminary data.</text>
</comment>
<evidence type="ECO:0000313" key="2">
    <source>
        <dbReference type="Proteomes" id="UP000435802"/>
    </source>
</evidence>
<dbReference type="OrthoDB" id="880456at2"/>
<organism evidence="1 2">
    <name type="scientific">Shinella kummerowiae</name>
    <dbReference type="NCBI Taxonomy" id="417745"/>
    <lineage>
        <taxon>Bacteria</taxon>
        <taxon>Pseudomonadati</taxon>
        <taxon>Pseudomonadota</taxon>
        <taxon>Alphaproteobacteria</taxon>
        <taxon>Hyphomicrobiales</taxon>
        <taxon>Rhizobiaceae</taxon>
        <taxon>Shinella</taxon>
    </lineage>
</organism>
<dbReference type="RefSeq" id="WP_160856710.1">
    <property type="nucleotide sequence ID" value="NZ_WUMK01000001.1"/>
</dbReference>
<reference evidence="1 2" key="1">
    <citation type="submission" date="2019-12" db="EMBL/GenBank/DDBJ databases">
        <title>Shinella kummerowiae sp. nov., a symbiotic bacterium isolated from root nodules of the herbal legume Kummerowia stipulacea.</title>
        <authorList>
            <person name="Gao J."/>
        </authorList>
    </citation>
    <scope>NUCLEOTIDE SEQUENCE [LARGE SCALE GENOMIC DNA]</scope>
    <source>
        <strain evidence="1 2">CCBAU 25048</strain>
    </source>
</reference>
<keyword evidence="2" id="KW-1185">Reference proteome</keyword>
<proteinExistence type="predicted"/>
<dbReference type="EMBL" id="WUMK01000001">
    <property type="protein sequence ID" value="MXN43696.1"/>
    <property type="molecule type" value="Genomic_DNA"/>
</dbReference>
<protein>
    <submittedName>
        <fullName evidence="1">SRPBCC family protein</fullName>
    </submittedName>
</protein>
<name>A0A6N8S8T2_9HYPH</name>
<accession>A0A6N8S8T2</accession>
<dbReference type="AlphaFoldDB" id="A0A6N8S8T2"/>
<evidence type="ECO:0000313" key="1">
    <source>
        <dbReference type="EMBL" id="MXN43696.1"/>
    </source>
</evidence>
<dbReference type="SUPFAM" id="SSF55961">
    <property type="entry name" value="Bet v1-like"/>
    <property type="match status" value="1"/>
</dbReference>
<dbReference type="InterPro" id="IPR023393">
    <property type="entry name" value="START-like_dom_sf"/>
</dbReference>
<dbReference type="Proteomes" id="UP000435802">
    <property type="component" value="Unassembled WGS sequence"/>
</dbReference>